<dbReference type="FunFam" id="3.90.79.10:FF:000060">
    <property type="entry name" value="Nudix hydrolase 1"/>
    <property type="match status" value="1"/>
</dbReference>
<dbReference type="AlphaFoldDB" id="G9PBL2"/>
<dbReference type="EMBL" id="ABDG02000029">
    <property type="protein sequence ID" value="EHK39756.1"/>
    <property type="molecule type" value="Genomic_DNA"/>
</dbReference>
<dbReference type="PANTHER" id="PTHR16099">
    <property type="entry name" value="8-OXO-DGTP DIPHOSPHATES NUDT15"/>
    <property type="match status" value="1"/>
</dbReference>
<reference evidence="2 3" key="1">
    <citation type="journal article" date="2011" name="Genome Biol.">
        <title>Comparative genome sequence analysis underscores mycoparasitism as the ancestral life style of Trichoderma.</title>
        <authorList>
            <person name="Kubicek C.P."/>
            <person name="Herrera-Estrella A."/>
            <person name="Seidl-Seiboth V."/>
            <person name="Martinez D.A."/>
            <person name="Druzhinina I.S."/>
            <person name="Thon M."/>
            <person name="Zeilinger S."/>
            <person name="Casas-Flores S."/>
            <person name="Horwitz B.A."/>
            <person name="Mukherjee P.K."/>
            <person name="Mukherjee M."/>
            <person name="Kredics L."/>
            <person name="Alcaraz L.D."/>
            <person name="Aerts A."/>
            <person name="Antal Z."/>
            <person name="Atanasova L."/>
            <person name="Cervantes-Badillo M.G."/>
            <person name="Challacombe J."/>
            <person name="Chertkov O."/>
            <person name="McCluskey K."/>
            <person name="Coulpier F."/>
            <person name="Deshpande N."/>
            <person name="von Doehren H."/>
            <person name="Ebbole D.J."/>
            <person name="Esquivel-Naranjo E.U."/>
            <person name="Fekete E."/>
            <person name="Flipphi M."/>
            <person name="Glaser F."/>
            <person name="Gomez-Rodriguez E.Y."/>
            <person name="Gruber S."/>
            <person name="Han C."/>
            <person name="Henrissat B."/>
            <person name="Hermosa R."/>
            <person name="Hernandez-Onate M."/>
            <person name="Karaffa L."/>
            <person name="Kosti I."/>
            <person name="Le Crom S."/>
            <person name="Lindquist E."/>
            <person name="Lucas S."/>
            <person name="Luebeck M."/>
            <person name="Luebeck P.S."/>
            <person name="Margeot A."/>
            <person name="Metz B."/>
            <person name="Misra M."/>
            <person name="Nevalainen H."/>
            <person name="Omann M."/>
            <person name="Packer N."/>
            <person name="Perrone G."/>
            <person name="Uresti-Rivera E.E."/>
            <person name="Salamov A."/>
            <person name="Schmoll M."/>
            <person name="Seiboth B."/>
            <person name="Shapiro H."/>
            <person name="Sukno S."/>
            <person name="Tamayo-Ramos J.A."/>
            <person name="Tisch D."/>
            <person name="Wiest A."/>
            <person name="Wilkinson H.H."/>
            <person name="Zhang M."/>
            <person name="Coutinho P.M."/>
            <person name="Kenerley C.M."/>
            <person name="Monte E."/>
            <person name="Baker S.E."/>
            <person name="Grigoriev I.V."/>
        </authorList>
    </citation>
    <scope>NUCLEOTIDE SEQUENCE [LARGE SCALE GENOMIC DNA]</scope>
    <source>
        <strain evidence="3">ATCC 20476 / IMI 206040</strain>
    </source>
</reference>
<keyword evidence="3" id="KW-1185">Reference proteome</keyword>
<dbReference type="OMA" id="CEGWEWW"/>
<dbReference type="OrthoDB" id="447842at2759"/>
<dbReference type="CDD" id="cd04678">
    <property type="entry name" value="NUDIX_MTH2_Nudt15"/>
    <property type="match status" value="1"/>
</dbReference>
<accession>G9PBL2</accession>
<dbReference type="SUPFAM" id="SSF55811">
    <property type="entry name" value="Nudix"/>
    <property type="match status" value="1"/>
</dbReference>
<dbReference type="KEGG" id="tatv:25777305"/>
<dbReference type="Gene3D" id="3.90.79.10">
    <property type="entry name" value="Nucleoside Triphosphate Pyrophosphohydrolase"/>
    <property type="match status" value="1"/>
</dbReference>
<evidence type="ECO:0000313" key="2">
    <source>
        <dbReference type="EMBL" id="EHK39756.1"/>
    </source>
</evidence>
<dbReference type="GO" id="GO:0035539">
    <property type="term" value="F:8-oxo-7,8-dihydrodeoxyguanosine triphosphate pyrophosphatase activity"/>
    <property type="evidence" value="ECO:0007669"/>
    <property type="project" value="TreeGrafter"/>
</dbReference>
<gene>
    <name evidence="2" type="ORF">TRIATDRAFT_19039</name>
</gene>
<dbReference type="GeneID" id="25777305"/>
<dbReference type="PROSITE" id="PS51462">
    <property type="entry name" value="NUDIX"/>
    <property type="match status" value="1"/>
</dbReference>
<protein>
    <recommendedName>
        <fullName evidence="1">Nudix hydrolase domain-containing protein</fullName>
    </recommendedName>
</protein>
<dbReference type="STRING" id="452589.G9PBL2"/>
<dbReference type="InterPro" id="IPR015797">
    <property type="entry name" value="NUDIX_hydrolase-like_dom_sf"/>
</dbReference>
<dbReference type="Pfam" id="PF00293">
    <property type="entry name" value="NUDIX"/>
    <property type="match status" value="1"/>
</dbReference>
<dbReference type="GO" id="GO:0006203">
    <property type="term" value="P:dGTP catabolic process"/>
    <property type="evidence" value="ECO:0007669"/>
    <property type="project" value="TreeGrafter"/>
</dbReference>
<comment type="caution">
    <text evidence="2">The sequence shown here is derived from an EMBL/GenBank/DDBJ whole genome shotgun (WGS) entry which is preliminary data.</text>
</comment>
<organism evidence="2 3">
    <name type="scientific">Hypocrea atroviridis (strain ATCC 20476 / IMI 206040)</name>
    <name type="common">Trichoderma atroviride</name>
    <dbReference type="NCBI Taxonomy" id="452589"/>
    <lineage>
        <taxon>Eukaryota</taxon>
        <taxon>Fungi</taxon>
        <taxon>Dikarya</taxon>
        <taxon>Ascomycota</taxon>
        <taxon>Pezizomycotina</taxon>
        <taxon>Sordariomycetes</taxon>
        <taxon>Hypocreomycetidae</taxon>
        <taxon>Hypocreales</taxon>
        <taxon>Hypocreaceae</taxon>
        <taxon>Trichoderma</taxon>
    </lineage>
</organism>
<feature type="non-terminal residue" evidence="2">
    <location>
        <position position="121"/>
    </location>
</feature>
<dbReference type="InterPro" id="IPR000086">
    <property type="entry name" value="NUDIX_hydrolase_dom"/>
</dbReference>
<dbReference type="GO" id="GO:0005829">
    <property type="term" value="C:cytosol"/>
    <property type="evidence" value="ECO:0007669"/>
    <property type="project" value="TreeGrafter"/>
</dbReference>
<evidence type="ECO:0000313" key="3">
    <source>
        <dbReference type="Proteomes" id="UP000005426"/>
    </source>
</evidence>
<dbReference type="Proteomes" id="UP000005426">
    <property type="component" value="Unassembled WGS sequence"/>
</dbReference>
<proteinExistence type="predicted"/>
<feature type="domain" description="Nudix hydrolase" evidence="1">
    <location>
        <begin position="3"/>
        <end position="121"/>
    </location>
</feature>
<dbReference type="HOGENOM" id="CLU_037162_9_0_1"/>
<sequence>RPNPRVGVSALIQNEKGEFLVGERMGSHGAGTVQTPGGHIDFGEEQLYKVAEREVMEETGLEVTAERILTITNDVFNDEAKHYITTWIICTMKNPDAKPKRMEPKKCMWWAWKSSKELAEM</sequence>
<feature type="non-terminal residue" evidence="2">
    <location>
        <position position="1"/>
    </location>
</feature>
<dbReference type="eggNOG" id="ENOG502S3YT">
    <property type="taxonomic scope" value="Eukaryota"/>
</dbReference>
<name>G9PBL2_HYPAI</name>
<evidence type="ECO:0000259" key="1">
    <source>
        <dbReference type="PROSITE" id="PS51462"/>
    </source>
</evidence>
<dbReference type="PANTHER" id="PTHR16099:SF5">
    <property type="entry name" value="NUCLEOTIDE TRIPHOSPHATE DIPHOSPHATASE NUDT15"/>
    <property type="match status" value="1"/>
</dbReference>